<reference evidence="3 4" key="1">
    <citation type="submission" date="2024-01" db="EMBL/GenBank/DDBJ databases">
        <title>Comparative genomics of Cryptococcus and Kwoniella reveals pathogenesis evolution and contrasting modes of karyotype evolution via chromosome fusion or intercentromeric recombination.</title>
        <authorList>
            <person name="Coelho M.A."/>
            <person name="David-Palma M."/>
            <person name="Shea T."/>
            <person name="Bowers K."/>
            <person name="McGinley-Smith S."/>
            <person name="Mohammad A.W."/>
            <person name="Gnirke A."/>
            <person name="Yurkov A.M."/>
            <person name="Nowrousian M."/>
            <person name="Sun S."/>
            <person name="Cuomo C.A."/>
            <person name="Heitman J."/>
        </authorList>
    </citation>
    <scope>NUCLEOTIDE SEQUENCE [LARGE SCALE GENOMIC DNA]</scope>
    <source>
        <strain evidence="3 4">CBS 6074</strain>
    </source>
</reference>
<proteinExistence type="predicted"/>
<evidence type="ECO:0000313" key="4">
    <source>
        <dbReference type="Proteomes" id="UP001355207"/>
    </source>
</evidence>
<dbReference type="PANTHER" id="PTHR40633">
    <property type="entry name" value="MATRIX PROTEIN, PUTATIVE (AFU_ORTHOLOGUE AFUA_8G05410)-RELATED"/>
    <property type="match status" value="1"/>
</dbReference>
<dbReference type="PANTHER" id="PTHR40633:SF1">
    <property type="entry name" value="GPI ANCHORED SERINE-THREONINE RICH PROTEIN (AFU_ORTHOLOGUE AFUA_1G03630)"/>
    <property type="match status" value="1"/>
</dbReference>
<keyword evidence="2" id="KW-0732">Signal</keyword>
<protein>
    <submittedName>
        <fullName evidence="3">Uncharacterized protein</fullName>
    </submittedName>
</protein>
<feature type="region of interest" description="Disordered" evidence="1">
    <location>
        <begin position="148"/>
        <end position="173"/>
    </location>
</feature>
<evidence type="ECO:0000256" key="1">
    <source>
        <dbReference type="SAM" id="MobiDB-lite"/>
    </source>
</evidence>
<name>A0AAX4JJZ5_9TREE</name>
<feature type="chain" id="PRO_5043769229" evidence="2">
    <location>
        <begin position="19"/>
        <end position="257"/>
    </location>
</feature>
<evidence type="ECO:0000313" key="3">
    <source>
        <dbReference type="EMBL" id="WWC85204.1"/>
    </source>
</evidence>
<accession>A0AAX4JJZ5</accession>
<feature type="signal peptide" evidence="2">
    <location>
        <begin position="1"/>
        <end position="18"/>
    </location>
</feature>
<dbReference type="GeneID" id="91090735"/>
<dbReference type="InterPro" id="IPR052982">
    <property type="entry name" value="SRP1/TIP1-like"/>
</dbReference>
<organism evidence="3 4">
    <name type="scientific">Kwoniella dendrophila CBS 6074</name>
    <dbReference type="NCBI Taxonomy" id="1295534"/>
    <lineage>
        <taxon>Eukaryota</taxon>
        <taxon>Fungi</taxon>
        <taxon>Dikarya</taxon>
        <taxon>Basidiomycota</taxon>
        <taxon>Agaricomycotina</taxon>
        <taxon>Tremellomycetes</taxon>
        <taxon>Tremellales</taxon>
        <taxon>Cryptococcaceae</taxon>
        <taxon>Kwoniella</taxon>
    </lineage>
</organism>
<feature type="compositionally biased region" description="Low complexity" evidence="1">
    <location>
        <begin position="149"/>
        <end position="173"/>
    </location>
</feature>
<gene>
    <name evidence="3" type="ORF">L201_000063</name>
</gene>
<dbReference type="Proteomes" id="UP001355207">
    <property type="component" value="Chromosome 1"/>
</dbReference>
<sequence length="257" mass="25580">MFTKTISFLTLAALSVSAIVTPTSPDGSTVVKVGDKINALWTVDSTDNWNNLEIQLMTGDNLQMVPLATVATGIDGTKVDSFSFVAPDVSPYSKIYFLQFTNGGATTNVTWTTRFTIAGADGSTTEPTNSTVYSGNTVQWGTGKLLSQVSTEGSSSNSTTSASGSSSNSTTGAGSAVTTIVTSESASASSSASASASAASESISTFTSGTATGSGAKTVAAAAASSSSSSSKASSASRKEIGLGMVVMAGLVGVAML</sequence>
<dbReference type="AlphaFoldDB" id="A0AAX4JJZ5"/>
<dbReference type="RefSeq" id="XP_066071967.1">
    <property type="nucleotide sequence ID" value="XM_066215870.1"/>
</dbReference>
<dbReference type="EMBL" id="CP144098">
    <property type="protein sequence ID" value="WWC85204.1"/>
    <property type="molecule type" value="Genomic_DNA"/>
</dbReference>
<evidence type="ECO:0000256" key="2">
    <source>
        <dbReference type="SAM" id="SignalP"/>
    </source>
</evidence>
<keyword evidence="4" id="KW-1185">Reference proteome</keyword>